<protein>
    <submittedName>
        <fullName evidence="1">RAD9B isoform 2</fullName>
    </submittedName>
</protein>
<dbReference type="Proteomes" id="UP000236370">
    <property type="component" value="Unassembled WGS sequence"/>
</dbReference>
<proteinExistence type="predicted"/>
<dbReference type="Gene3D" id="3.70.10.10">
    <property type="match status" value="1"/>
</dbReference>
<evidence type="ECO:0000313" key="2">
    <source>
        <dbReference type="Proteomes" id="UP000236370"/>
    </source>
</evidence>
<dbReference type="GO" id="GO:0000077">
    <property type="term" value="P:DNA damage checkpoint signaling"/>
    <property type="evidence" value="ECO:0007669"/>
    <property type="project" value="InterPro"/>
</dbReference>
<accession>A0A2J8MYX1</accession>
<dbReference type="AlphaFoldDB" id="A0A2J8MYX1"/>
<dbReference type="InterPro" id="IPR007268">
    <property type="entry name" value="Rad9/Ddc1"/>
</dbReference>
<organism evidence="1 2">
    <name type="scientific">Pan troglodytes</name>
    <name type="common">Chimpanzee</name>
    <dbReference type="NCBI Taxonomy" id="9598"/>
    <lineage>
        <taxon>Eukaryota</taxon>
        <taxon>Metazoa</taxon>
        <taxon>Chordata</taxon>
        <taxon>Craniata</taxon>
        <taxon>Vertebrata</taxon>
        <taxon>Euteleostomi</taxon>
        <taxon>Mammalia</taxon>
        <taxon>Eutheria</taxon>
        <taxon>Euarchontoglires</taxon>
        <taxon>Primates</taxon>
        <taxon>Haplorrhini</taxon>
        <taxon>Catarrhini</taxon>
        <taxon>Hominidae</taxon>
        <taxon>Pan</taxon>
    </lineage>
</organism>
<comment type="caution">
    <text evidence="1">The sequence shown here is derived from an EMBL/GenBank/DDBJ whole genome shotgun (WGS) entry which is preliminary data.</text>
</comment>
<evidence type="ECO:0000313" key="1">
    <source>
        <dbReference type="EMBL" id="PNI64708.1"/>
    </source>
</evidence>
<dbReference type="PANTHER" id="PTHR15237:SF2">
    <property type="entry name" value="CELL CYCLE CHECKPOINT CONTROL PROTEIN RAD9B"/>
    <property type="match status" value="1"/>
</dbReference>
<name>A0A2J8MYX1_PANTR</name>
<dbReference type="Pfam" id="PF04139">
    <property type="entry name" value="Rad9"/>
    <property type="match status" value="1"/>
</dbReference>
<dbReference type="GO" id="GO:0030896">
    <property type="term" value="C:checkpoint clamp complex"/>
    <property type="evidence" value="ECO:0007669"/>
    <property type="project" value="InterPro"/>
</dbReference>
<dbReference type="PANTHER" id="PTHR15237">
    <property type="entry name" value="DNA REPAIR PROTEIN RAD9"/>
    <property type="match status" value="1"/>
</dbReference>
<reference evidence="1 2" key="1">
    <citation type="submission" date="2017-12" db="EMBL/GenBank/DDBJ databases">
        <title>High-resolution comparative analysis of great ape genomes.</title>
        <authorList>
            <person name="Pollen A."/>
            <person name="Hastie A."/>
            <person name="Hormozdiari F."/>
            <person name="Dougherty M."/>
            <person name="Liu R."/>
            <person name="Chaisson M."/>
            <person name="Hoppe E."/>
            <person name="Hill C."/>
            <person name="Pang A."/>
            <person name="Hillier L."/>
            <person name="Baker C."/>
            <person name="Armstrong J."/>
            <person name="Shendure J."/>
            <person name="Paten B."/>
            <person name="Wilson R."/>
            <person name="Chao H."/>
            <person name="Schneider V."/>
            <person name="Ventura M."/>
            <person name="Kronenberg Z."/>
            <person name="Murali S."/>
            <person name="Gordon D."/>
            <person name="Cantsilieris S."/>
            <person name="Munson K."/>
            <person name="Nelson B."/>
            <person name="Raja A."/>
            <person name="Underwood J."/>
            <person name="Diekhans M."/>
            <person name="Fiddes I."/>
            <person name="Haussler D."/>
            <person name="Eichler E."/>
        </authorList>
    </citation>
    <scope>NUCLEOTIDE SEQUENCE [LARGE SCALE GENOMIC DNA]</scope>
    <source>
        <strain evidence="1">Yerkes chimp pedigree #C0471</strain>
    </source>
</reference>
<dbReference type="EMBL" id="NBAG03000240">
    <property type="protein sequence ID" value="PNI64708.1"/>
    <property type="molecule type" value="Genomic_DNA"/>
</dbReference>
<gene>
    <name evidence="1" type="ORF">CK820_G0015922</name>
</gene>
<sequence>MSENELDTTLNLKCKLGMKSILPIFRCLNSLERNIEKCRIFTRSDKCKVVIQFFYRHATWMELEVTMLSEISQAWKVKYCMFSQCGC</sequence>